<feature type="transmembrane region" description="Helical" evidence="5">
    <location>
        <begin position="365"/>
        <end position="385"/>
    </location>
</feature>
<feature type="transmembrane region" description="Helical" evidence="5">
    <location>
        <begin position="165"/>
        <end position="188"/>
    </location>
</feature>
<keyword evidence="7" id="KW-1185">Reference proteome</keyword>
<name>A0ABR2H572_9EUKA</name>
<feature type="transmembrane region" description="Helical" evidence="5">
    <location>
        <begin position="7"/>
        <end position="29"/>
    </location>
</feature>
<dbReference type="Pfam" id="PF00083">
    <property type="entry name" value="Sugar_tr"/>
    <property type="match status" value="1"/>
</dbReference>
<feature type="transmembrane region" description="Helical" evidence="5">
    <location>
        <begin position="272"/>
        <end position="290"/>
    </location>
</feature>
<comment type="subcellular location">
    <subcellularLocation>
        <location evidence="1">Membrane</location>
    </subcellularLocation>
</comment>
<keyword evidence="2 5" id="KW-0812">Transmembrane</keyword>
<dbReference type="InterPro" id="IPR050549">
    <property type="entry name" value="MFS_Trehalose_Transporter"/>
</dbReference>
<evidence type="ECO:0000313" key="6">
    <source>
        <dbReference type="EMBL" id="KAK8840722.1"/>
    </source>
</evidence>
<evidence type="ECO:0000256" key="1">
    <source>
        <dbReference type="ARBA" id="ARBA00004370"/>
    </source>
</evidence>
<dbReference type="PANTHER" id="PTHR48021">
    <property type="match status" value="1"/>
</dbReference>
<feature type="transmembrane region" description="Helical" evidence="5">
    <location>
        <begin position="243"/>
        <end position="265"/>
    </location>
</feature>
<comment type="caution">
    <text evidence="6">The sequence shown here is derived from an EMBL/GenBank/DDBJ whole genome shotgun (WGS) entry which is preliminary data.</text>
</comment>
<dbReference type="SUPFAM" id="SSF103473">
    <property type="entry name" value="MFS general substrate transporter"/>
    <property type="match status" value="1"/>
</dbReference>
<dbReference type="EMBL" id="JAPFFF010000044">
    <property type="protein sequence ID" value="KAK8840722.1"/>
    <property type="molecule type" value="Genomic_DNA"/>
</dbReference>
<feature type="transmembrane region" description="Helical" evidence="5">
    <location>
        <begin position="296"/>
        <end position="314"/>
    </location>
</feature>
<feature type="transmembrane region" description="Helical" evidence="5">
    <location>
        <begin position="78"/>
        <end position="96"/>
    </location>
</feature>
<feature type="transmembrane region" description="Helical" evidence="5">
    <location>
        <begin position="208"/>
        <end position="231"/>
    </location>
</feature>
<keyword evidence="4 5" id="KW-0472">Membrane</keyword>
<sequence>MRDKNALTIIVILTLPFQFNIITDSYGIIKEEILEEWKTNRELTYYEDYLAEKITYYVGIITSIILVFLYYAIRKMRIVISLSFFLNGITWLIYIATNEKRVYILILVRGLQGIFLSVFQTSHCIYLMHFARPDIICFIGNLIVTAMYIGLLFINFLFYCFKWRTVVIVCAIQSFVFSVLIWLVPEFYIKPKSQTNNRIYDKNNRRSLLTMIFLMVLQQLSGIGILLGHLSQILTSVGLSLDHHLQLCLFSFVCFLSTFVSAFVSDFVGIRLMWSISAFGLCIGLAIYGITLKIKLMDSVATLGIFIYFLFYALGEGPIPWHLCGTLFPEEIQIESAAINVCENFFFFPILQIIWNNLNKKAGQFGSIVFSFVVCFVAIFCGFLVPSLEHSDTEDINVI</sequence>
<protein>
    <submittedName>
        <fullName evidence="6">Glucose import</fullName>
    </submittedName>
</protein>
<dbReference type="PANTHER" id="PTHR48021:SF1">
    <property type="entry name" value="GH07001P-RELATED"/>
    <property type="match status" value="1"/>
</dbReference>
<feature type="transmembrane region" description="Helical" evidence="5">
    <location>
        <begin position="135"/>
        <end position="159"/>
    </location>
</feature>
<dbReference type="Gene3D" id="1.20.1250.20">
    <property type="entry name" value="MFS general substrate transporter like domains"/>
    <property type="match status" value="2"/>
</dbReference>
<evidence type="ECO:0000313" key="7">
    <source>
        <dbReference type="Proteomes" id="UP001470230"/>
    </source>
</evidence>
<evidence type="ECO:0000256" key="2">
    <source>
        <dbReference type="ARBA" id="ARBA00022692"/>
    </source>
</evidence>
<reference evidence="6 7" key="1">
    <citation type="submission" date="2024-04" db="EMBL/GenBank/DDBJ databases">
        <title>Tritrichomonas musculus Genome.</title>
        <authorList>
            <person name="Alves-Ferreira E."/>
            <person name="Grigg M."/>
            <person name="Lorenzi H."/>
            <person name="Galac M."/>
        </authorList>
    </citation>
    <scope>NUCLEOTIDE SEQUENCE [LARGE SCALE GENOMIC DNA]</scope>
    <source>
        <strain evidence="6 7">EAF2021</strain>
    </source>
</reference>
<feature type="transmembrane region" description="Helical" evidence="5">
    <location>
        <begin position="54"/>
        <end position="71"/>
    </location>
</feature>
<gene>
    <name evidence="6" type="ORF">M9Y10_030499</name>
</gene>
<accession>A0ABR2H572</accession>
<keyword evidence="3 5" id="KW-1133">Transmembrane helix</keyword>
<dbReference type="Proteomes" id="UP001470230">
    <property type="component" value="Unassembled WGS sequence"/>
</dbReference>
<proteinExistence type="predicted"/>
<evidence type="ECO:0000256" key="5">
    <source>
        <dbReference type="SAM" id="Phobius"/>
    </source>
</evidence>
<dbReference type="InterPro" id="IPR005828">
    <property type="entry name" value="MFS_sugar_transport-like"/>
</dbReference>
<evidence type="ECO:0000256" key="3">
    <source>
        <dbReference type="ARBA" id="ARBA00022989"/>
    </source>
</evidence>
<organism evidence="6 7">
    <name type="scientific">Tritrichomonas musculus</name>
    <dbReference type="NCBI Taxonomy" id="1915356"/>
    <lineage>
        <taxon>Eukaryota</taxon>
        <taxon>Metamonada</taxon>
        <taxon>Parabasalia</taxon>
        <taxon>Tritrichomonadida</taxon>
        <taxon>Tritrichomonadidae</taxon>
        <taxon>Tritrichomonas</taxon>
    </lineage>
</organism>
<evidence type="ECO:0000256" key="4">
    <source>
        <dbReference type="ARBA" id="ARBA00023136"/>
    </source>
</evidence>
<dbReference type="InterPro" id="IPR036259">
    <property type="entry name" value="MFS_trans_sf"/>
</dbReference>